<accession>A0AAD5QHR1</accession>
<name>A0AAD5QHR1_PARTN</name>
<feature type="transmembrane region" description="Helical" evidence="2">
    <location>
        <begin position="90"/>
        <end position="110"/>
    </location>
</feature>
<feature type="transmembrane region" description="Helical" evidence="2">
    <location>
        <begin position="395"/>
        <end position="417"/>
    </location>
</feature>
<feature type="region of interest" description="Disordered" evidence="1">
    <location>
        <begin position="1"/>
        <end position="24"/>
    </location>
</feature>
<feature type="transmembrane region" description="Helical" evidence="2">
    <location>
        <begin position="33"/>
        <end position="57"/>
    </location>
</feature>
<dbReference type="Proteomes" id="UP001196413">
    <property type="component" value="Unassembled WGS sequence"/>
</dbReference>
<evidence type="ECO:0000256" key="2">
    <source>
        <dbReference type="SAM" id="Phobius"/>
    </source>
</evidence>
<protein>
    <recommendedName>
        <fullName evidence="5">Major facilitator superfamily (MFS) profile domain-containing protein</fullName>
    </recommendedName>
</protein>
<feature type="transmembrane region" description="Helical" evidence="2">
    <location>
        <begin position="429"/>
        <end position="453"/>
    </location>
</feature>
<proteinExistence type="predicted"/>
<dbReference type="Gene3D" id="1.20.1250.20">
    <property type="entry name" value="MFS general substrate transporter like domains"/>
    <property type="match status" value="2"/>
</dbReference>
<dbReference type="InterPro" id="IPR011701">
    <property type="entry name" value="MFS"/>
</dbReference>
<evidence type="ECO:0008006" key="5">
    <source>
        <dbReference type="Google" id="ProtNLM"/>
    </source>
</evidence>
<dbReference type="AlphaFoldDB" id="A0AAD5QHR1"/>
<feature type="transmembrane region" description="Helical" evidence="2">
    <location>
        <begin position="117"/>
        <end position="137"/>
    </location>
</feature>
<evidence type="ECO:0000313" key="3">
    <source>
        <dbReference type="EMBL" id="KAJ1348640.1"/>
    </source>
</evidence>
<evidence type="ECO:0000256" key="1">
    <source>
        <dbReference type="SAM" id="MobiDB-lite"/>
    </source>
</evidence>
<comment type="caution">
    <text evidence="3">The sequence shown here is derived from an EMBL/GenBank/DDBJ whole genome shotgun (WGS) entry which is preliminary data.</text>
</comment>
<feature type="compositionally biased region" description="Polar residues" evidence="1">
    <location>
        <begin position="9"/>
        <end position="19"/>
    </location>
</feature>
<feature type="transmembrane region" description="Helical" evidence="2">
    <location>
        <begin position="363"/>
        <end position="383"/>
    </location>
</feature>
<feature type="transmembrane region" description="Helical" evidence="2">
    <location>
        <begin position="149"/>
        <end position="171"/>
    </location>
</feature>
<sequence length="468" mass="51886">MVLEEDTNKNCSLLPSSEDTGPEQELEIPPWRYIIVILATSVSAIGLSCSFAFNFAIVCKVNSTVDTYEIYQRDPSSSPVMHFSGTETSMLFSSYPLGLLFMLLVMMAIGGISCVRWSIFISCFISSMTTILVPPLYDWNPHTTLVLKIVQGAAVAPTIPLVGHVTAYWTIKSERGMFISILTSYSQVGLFFLMSTSGMICEWFSWRGIFYFNGLVSIFTSVLWVILFRDHPFQLSRSNNNKCRKRVARVQHEAVPYKAFFTSSSVWACLIAALGNFGGISVFMMFAPLILKKALDITDVAASQYNTISFILQLIFKLISGKCSDLWISLSETSKARIFNSLSIGLAGLLAICTSFISVQHQVVCAFLITLVQGVIGFNSAGYNKAAVIVARQHAHLLFTCFGLILTVVTLIQPFIVHIVAPDSTWDQWSYLFLAHGVVLVISNLIFCFFINVKPAAFTESSLLNPRP</sequence>
<feature type="transmembrane region" description="Helical" evidence="2">
    <location>
        <begin position="209"/>
        <end position="228"/>
    </location>
</feature>
<feature type="transmembrane region" description="Helical" evidence="2">
    <location>
        <begin position="266"/>
        <end position="290"/>
    </location>
</feature>
<keyword evidence="2" id="KW-0812">Transmembrane</keyword>
<organism evidence="3 4">
    <name type="scientific">Parelaphostrongylus tenuis</name>
    <name type="common">Meningeal worm</name>
    <dbReference type="NCBI Taxonomy" id="148309"/>
    <lineage>
        <taxon>Eukaryota</taxon>
        <taxon>Metazoa</taxon>
        <taxon>Ecdysozoa</taxon>
        <taxon>Nematoda</taxon>
        <taxon>Chromadorea</taxon>
        <taxon>Rhabditida</taxon>
        <taxon>Rhabditina</taxon>
        <taxon>Rhabditomorpha</taxon>
        <taxon>Strongyloidea</taxon>
        <taxon>Metastrongylidae</taxon>
        <taxon>Parelaphostrongylus</taxon>
    </lineage>
</organism>
<dbReference type="GO" id="GO:0022857">
    <property type="term" value="F:transmembrane transporter activity"/>
    <property type="evidence" value="ECO:0007669"/>
    <property type="project" value="InterPro"/>
</dbReference>
<keyword evidence="2" id="KW-1133">Transmembrane helix</keyword>
<keyword evidence="4" id="KW-1185">Reference proteome</keyword>
<keyword evidence="2" id="KW-0472">Membrane</keyword>
<dbReference type="InterPro" id="IPR036259">
    <property type="entry name" value="MFS_trans_sf"/>
</dbReference>
<dbReference type="EMBL" id="JAHQIW010000531">
    <property type="protein sequence ID" value="KAJ1348640.1"/>
    <property type="molecule type" value="Genomic_DNA"/>
</dbReference>
<dbReference type="Pfam" id="PF07690">
    <property type="entry name" value="MFS_1"/>
    <property type="match status" value="1"/>
</dbReference>
<gene>
    <name evidence="3" type="ORF">KIN20_003990</name>
</gene>
<feature type="transmembrane region" description="Helical" evidence="2">
    <location>
        <begin position="178"/>
        <end position="197"/>
    </location>
</feature>
<feature type="transmembrane region" description="Helical" evidence="2">
    <location>
        <begin position="302"/>
        <end position="319"/>
    </location>
</feature>
<dbReference type="GO" id="GO:0016020">
    <property type="term" value="C:membrane"/>
    <property type="evidence" value="ECO:0007669"/>
    <property type="project" value="TreeGrafter"/>
</dbReference>
<feature type="transmembrane region" description="Helical" evidence="2">
    <location>
        <begin position="339"/>
        <end position="357"/>
    </location>
</feature>
<reference evidence="3" key="1">
    <citation type="submission" date="2021-06" db="EMBL/GenBank/DDBJ databases">
        <title>Parelaphostrongylus tenuis whole genome reference sequence.</title>
        <authorList>
            <person name="Garwood T.J."/>
            <person name="Larsen P.A."/>
            <person name="Fountain-Jones N.M."/>
            <person name="Garbe J.R."/>
            <person name="Macchietto M.G."/>
            <person name="Kania S.A."/>
            <person name="Gerhold R.W."/>
            <person name="Richards J.E."/>
            <person name="Wolf T.M."/>
        </authorList>
    </citation>
    <scope>NUCLEOTIDE SEQUENCE</scope>
    <source>
        <strain evidence="3">MNPRO001-30</strain>
        <tissue evidence="3">Meninges</tissue>
    </source>
</reference>
<evidence type="ECO:0000313" key="4">
    <source>
        <dbReference type="Proteomes" id="UP001196413"/>
    </source>
</evidence>
<dbReference type="PANTHER" id="PTHR45757">
    <property type="entry name" value="PROTEIN CBG23364-RELATED"/>
    <property type="match status" value="1"/>
</dbReference>
<dbReference type="SUPFAM" id="SSF103473">
    <property type="entry name" value="MFS general substrate transporter"/>
    <property type="match status" value="1"/>
</dbReference>